<evidence type="ECO:0000313" key="10">
    <source>
        <dbReference type="Proteomes" id="UP000230864"/>
    </source>
</evidence>
<evidence type="ECO:0000313" key="9">
    <source>
        <dbReference type="EMBL" id="PIV44947.1"/>
    </source>
</evidence>
<keyword evidence="5 7" id="KW-0234">DNA repair</keyword>
<protein>
    <recommendedName>
        <fullName evidence="2 7">DNA repair protein RecO</fullName>
    </recommendedName>
    <alternativeName>
        <fullName evidence="6 7">Recombination protein O</fullName>
    </alternativeName>
</protein>
<evidence type="ECO:0000256" key="2">
    <source>
        <dbReference type="ARBA" id="ARBA00021310"/>
    </source>
</evidence>
<keyword evidence="4 7" id="KW-0233">DNA recombination</keyword>
<reference evidence="10" key="1">
    <citation type="submission" date="2017-09" db="EMBL/GenBank/DDBJ databases">
        <title>Depth-based differentiation of microbial function through sediment-hosted aquifers and enrichment of novel symbionts in the deep terrestrial subsurface.</title>
        <authorList>
            <person name="Probst A.J."/>
            <person name="Ladd B."/>
            <person name="Jarett J.K."/>
            <person name="Geller-Mcgrath D.E."/>
            <person name="Sieber C.M.K."/>
            <person name="Emerson J.B."/>
            <person name="Anantharaman K."/>
            <person name="Thomas B.C."/>
            <person name="Malmstrom R."/>
            <person name="Stieglmeier M."/>
            <person name="Klingl A."/>
            <person name="Woyke T."/>
            <person name="Ryan C.M."/>
            <person name="Banfield J.F."/>
        </authorList>
    </citation>
    <scope>NUCLEOTIDE SEQUENCE [LARGE SCALE GENOMIC DNA]</scope>
</reference>
<dbReference type="AlphaFoldDB" id="A0A2M7D934"/>
<dbReference type="Gene3D" id="2.40.50.140">
    <property type="entry name" value="Nucleic acid-binding proteins"/>
    <property type="match status" value="1"/>
</dbReference>
<comment type="caution">
    <text evidence="9">The sequence shown here is derived from an EMBL/GenBank/DDBJ whole genome shotgun (WGS) entry which is preliminary data.</text>
</comment>
<dbReference type="Pfam" id="PF11967">
    <property type="entry name" value="RecO_N"/>
    <property type="match status" value="1"/>
</dbReference>
<organism evidence="9 10">
    <name type="scientific">Candidatus Nealsonbacteria bacterium CG02_land_8_20_14_3_00_37_10</name>
    <dbReference type="NCBI Taxonomy" id="1974699"/>
    <lineage>
        <taxon>Bacteria</taxon>
        <taxon>Candidatus Nealsoniibacteriota</taxon>
    </lineage>
</organism>
<comment type="similarity">
    <text evidence="1 7">Belongs to the RecO family.</text>
</comment>
<comment type="function">
    <text evidence="7">Involved in DNA repair and RecF pathway recombination.</text>
</comment>
<accession>A0A2M7D934</accession>
<evidence type="ECO:0000256" key="6">
    <source>
        <dbReference type="ARBA" id="ARBA00033409"/>
    </source>
</evidence>
<dbReference type="GO" id="GO:0006310">
    <property type="term" value="P:DNA recombination"/>
    <property type="evidence" value="ECO:0007669"/>
    <property type="project" value="UniProtKB-UniRule"/>
</dbReference>
<proteinExistence type="inferred from homology"/>
<dbReference type="InterPro" id="IPR012340">
    <property type="entry name" value="NA-bd_OB-fold"/>
</dbReference>
<evidence type="ECO:0000256" key="5">
    <source>
        <dbReference type="ARBA" id="ARBA00023204"/>
    </source>
</evidence>
<dbReference type="InterPro" id="IPR003717">
    <property type="entry name" value="RecO"/>
</dbReference>
<dbReference type="InterPro" id="IPR042242">
    <property type="entry name" value="RecO_C"/>
</dbReference>
<evidence type="ECO:0000259" key="8">
    <source>
        <dbReference type="Pfam" id="PF11967"/>
    </source>
</evidence>
<keyword evidence="3 7" id="KW-0227">DNA damage</keyword>
<dbReference type="Proteomes" id="UP000230864">
    <property type="component" value="Unassembled WGS sequence"/>
</dbReference>
<dbReference type="Gene3D" id="1.20.1440.120">
    <property type="entry name" value="Recombination protein O, C-terminal domain"/>
    <property type="match status" value="1"/>
</dbReference>
<sequence>MFTHHRTQGFILKKNDSGEADRLFTVYTKNFGKLELLAKAVRKIKSKLRAGLELFYLSEIEFIQGKTHKTLTDAILINSFKNLKKDLARLTIAYRISETFDKLVRGQESDEKIWKLLSEVFEKLNSLKIRNLKLEILYYYFLWNFLSLLGYQPELYRCVFCQKRLVPEKLYFNAKEGGIICHNCFKKVKLVEEDKSSSSPFAAARVGKEVSIGTIKILRIILAKNWATLSKLKIEKSYLKSLNIISKT</sequence>
<dbReference type="InterPro" id="IPR022572">
    <property type="entry name" value="DNA_rep/recomb_RecO_N"/>
</dbReference>
<dbReference type="Pfam" id="PF02565">
    <property type="entry name" value="RecO_C"/>
    <property type="match status" value="1"/>
</dbReference>
<dbReference type="SUPFAM" id="SSF57863">
    <property type="entry name" value="ArfGap/RecO-like zinc finger"/>
    <property type="match status" value="1"/>
</dbReference>
<name>A0A2M7D934_9BACT</name>
<dbReference type="EMBL" id="PETZ01000054">
    <property type="protein sequence ID" value="PIV44947.1"/>
    <property type="molecule type" value="Genomic_DNA"/>
</dbReference>
<dbReference type="InterPro" id="IPR037278">
    <property type="entry name" value="ARFGAP/RecO"/>
</dbReference>
<dbReference type="PANTHER" id="PTHR33991:SF1">
    <property type="entry name" value="DNA REPAIR PROTEIN RECO"/>
    <property type="match status" value="1"/>
</dbReference>
<dbReference type="PANTHER" id="PTHR33991">
    <property type="entry name" value="DNA REPAIR PROTEIN RECO"/>
    <property type="match status" value="1"/>
</dbReference>
<evidence type="ECO:0000256" key="4">
    <source>
        <dbReference type="ARBA" id="ARBA00023172"/>
    </source>
</evidence>
<evidence type="ECO:0000256" key="1">
    <source>
        <dbReference type="ARBA" id="ARBA00007452"/>
    </source>
</evidence>
<dbReference type="GO" id="GO:0043590">
    <property type="term" value="C:bacterial nucleoid"/>
    <property type="evidence" value="ECO:0007669"/>
    <property type="project" value="TreeGrafter"/>
</dbReference>
<evidence type="ECO:0000256" key="7">
    <source>
        <dbReference type="HAMAP-Rule" id="MF_00201"/>
    </source>
</evidence>
<evidence type="ECO:0000256" key="3">
    <source>
        <dbReference type="ARBA" id="ARBA00022763"/>
    </source>
</evidence>
<dbReference type="SUPFAM" id="SSF50249">
    <property type="entry name" value="Nucleic acid-binding proteins"/>
    <property type="match status" value="1"/>
</dbReference>
<feature type="domain" description="DNA replication/recombination mediator RecO N-terminal" evidence="8">
    <location>
        <begin position="4"/>
        <end position="80"/>
    </location>
</feature>
<dbReference type="NCBIfam" id="TIGR00613">
    <property type="entry name" value="reco"/>
    <property type="match status" value="1"/>
</dbReference>
<dbReference type="HAMAP" id="MF_00201">
    <property type="entry name" value="RecO"/>
    <property type="match status" value="1"/>
</dbReference>
<gene>
    <name evidence="7 9" type="primary">recO</name>
    <name evidence="9" type="ORF">COS25_02485</name>
</gene>
<dbReference type="GO" id="GO:0006302">
    <property type="term" value="P:double-strand break repair"/>
    <property type="evidence" value="ECO:0007669"/>
    <property type="project" value="TreeGrafter"/>
</dbReference>